<dbReference type="GO" id="GO:0010181">
    <property type="term" value="F:FMN binding"/>
    <property type="evidence" value="ECO:0007669"/>
    <property type="project" value="TreeGrafter"/>
</dbReference>
<protein>
    <submittedName>
        <fullName evidence="2">Flavoprotein</fullName>
    </submittedName>
</protein>
<dbReference type="GO" id="GO:0005829">
    <property type="term" value="C:cytosol"/>
    <property type="evidence" value="ECO:0007669"/>
    <property type="project" value="TreeGrafter"/>
</dbReference>
<keyword evidence="3" id="KW-1185">Reference proteome</keyword>
<organism evidence="2 3">
    <name type="scientific">Methylacidiphilum caldifontis</name>
    <dbReference type="NCBI Taxonomy" id="2795386"/>
    <lineage>
        <taxon>Bacteria</taxon>
        <taxon>Pseudomonadati</taxon>
        <taxon>Verrucomicrobiota</taxon>
        <taxon>Methylacidiphilae</taxon>
        <taxon>Methylacidiphilales</taxon>
        <taxon>Methylacidiphilaceae</taxon>
        <taxon>Methylacidiphilum (ex Ratnadevi et al. 2023)</taxon>
    </lineage>
</organism>
<dbReference type="PANTHER" id="PTHR30543:SF21">
    <property type="entry name" value="NAD(P)H-DEPENDENT FMN REDUCTASE LOT6"/>
    <property type="match status" value="1"/>
</dbReference>
<dbReference type="InterPro" id="IPR005025">
    <property type="entry name" value="FMN_Rdtase-like_dom"/>
</dbReference>
<gene>
    <name evidence="2" type="ORF">A7Q10_04630</name>
</gene>
<name>A0A4Y8PGT1_9BACT</name>
<dbReference type="OrthoDB" id="9812295at2"/>
<sequence>MIGILVGTNRVGSKSRLVAAQLVRLYAKLDQKIEVIDLGALPKEAWSGTVFKKLPLSILPMVRRTVDCKGLVVVYPEYNGSIPGSLKHYIDILPYPEALARKPVCLVGVAHGAFGALRASMHLESILFYRRAAIYPFPLYLPKVDELLDGRCGIKREDIQKKMLEQSVGFLEFVRKSAL</sequence>
<feature type="domain" description="NADPH-dependent FMN reductase-like" evidence="1">
    <location>
        <begin position="2"/>
        <end position="135"/>
    </location>
</feature>
<dbReference type="GO" id="GO:0016491">
    <property type="term" value="F:oxidoreductase activity"/>
    <property type="evidence" value="ECO:0007669"/>
    <property type="project" value="InterPro"/>
</dbReference>
<dbReference type="AlphaFoldDB" id="A0A4Y8PGT1"/>
<dbReference type="Pfam" id="PF03358">
    <property type="entry name" value="FMN_red"/>
    <property type="match status" value="1"/>
</dbReference>
<evidence type="ECO:0000313" key="3">
    <source>
        <dbReference type="Proteomes" id="UP000297713"/>
    </source>
</evidence>
<evidence type="ECO:0000313" key="2">
    <source>
        <dbReference type="EMBL" id="TFE71271.1"/>
    </source>
</evidence>
<proteinExistence type="predicted"/>
<dbReference type="InterPro" id="IPR050712">
    <property type="entry name" value="NAD(P)H-dep_reductase"/>
</dbReference>
<dbReference type="EMBL" id="LXQC01000079">
    <property type="protein sequence ID" value="TFE71271.1"/>
    <property type="molecule type" value="Genomic_DNA"/>
</dbReference>
<dbReference type="InterPro" id="IPR029039">
    <property type="entry name" value="Flavoprotein-like_sf"/>
</dbReference>
<dbReference type="Proteomes" id="UP000297713">
    <property type="component" value="Unassembled WGS sequence"/>
</dbReference>
<dbReference type="SUPFAM" id="SSF52218">
    <property type="entry name" value="Flavoproteins"/>
    <property type="match status" value="1"/>
</dbReference>
<comment type="caution">
    <text evidence="2">The sequence shown here is derived from an EMBL/GenBank/DDBJ whole genome shotgun (WGS) entry which is preliminary data.</text>
</comment>
<evidence type="ECO:0000259" key="1">
    <source>
        <dbReference type="Pfam" id="PF03358"/>
    </source>
</evidence>
<accession>A0A4Y8PGT1</accession>
<dbReference type="PANTHER" id="PTHR30543">
    <property type="entry name" value="CHROMATE REDUCTASE"/>
    <property type="match status" value="1"/>
</dbReference>
<dbReference type="RefSeq" id="WP_134439259.1">
    <property type="nucleotide sequence ID" value="NZ_CP065957.1"/>
</dbReference>
<dbReference type="Gene3D" id="3.40.50.360">
    <property type="match status" value="1"/>
</dbReference>
<reference evidence="2 3" key="1">
    <citation type="submission" date="2016-05" db="EMBL/GenBank/DDBJ databases">
        <title>Diversity and Homogeneity among Thermoacidophilic Verrucomicrobia Methanotrophs Linked with Geographical Origin.</title>
        <authorList>
            <person name="Erikstad H.-A."/>
            <person name="Smestad N.B."/>
            <person name="Ceballos R.M."/>
            <person name="Birkeland N.-K."/>
        </authorList>
    </citation>
    <scope>NUCLEOTIDE SEQUENCE [LARGE SCALE GENOMIC DNA]</scope>
    <source>
        <strain evidence="2 3">Phi</strain>
    </source>
</reference>